<gene>
    <name evidence="5" type="primary">adcR</name>
    <name evidence="5" type="ORF">SSLFYP27_02008</name>
</gene>
<dbReference type="SMART" id="SM00347">
    <property type="entry name" value="HTH_MARR"/>
    <property type="match status" value="1"/>
</dbReference>
<name>A0A6N3E8B5_STASI</name>
<dbReference type="GO" id="GO:0003677">
    <property type="term" value="F:DNA binding"/>
    <property type="evidence" value="ECO:0007669"/>
    <property type="project" value="UniProtKB-KW"/>
</dbReference>
<dbReference type="SUPFAM" id="SSF46785">
    <property type="entry name" value="Winged helix' DNA-binding domain"/>
    <property type="match status" value="1"/>
</dbReference>
<proteinExistence type="predicted"/>
<dbReference type="InterPro" id="IPR036388">
    <property type="entry name" value="WH-like_DNA-bd_sf"/>
</dbReference>
<organism evidence="5">
    <name type="scientific">Staphylococcus simulans</name>
    <dbReference type="NCBI Taxonomy" id="1286"/>
    <lineage>
        <taxon>Bacteria</taxon>
        <taxon>Bacillati</taxon>
        <taxon>Bacillota</taxon>
        <taxon>Bacilli</taxon>
        <taxon>Bacillales</taxon>
        <taxon>Staphylococcaceae</taxon>
        <taxon>Staphylococcus</taxon>
    </lineage>
</organism>
<dbReference type="PROSITE" id="PS50995">
    <property type="entry name" value="HTH_MARR_2"/>
    <property type="match status" value="1"/>
</dbReference>
<dbReference type="PANTHER" id="PTHR35790">
    <property type="entry name" value="HTH-TYPE TRANSCRIPTIONAL REGULATOR PCHR"/>
    <property type="match status" value="1"/>
</dbReference>
<evidence type="ECO:0000256" key="1">
    <source>
        <dbReference type="ARBA" id="ARBA00023015"/>
    </source>
</evidence>
<sequence length="166" mass="20045">MNMQKKVILMLQQFIIERENADKRRQYRKENADKRRQYRKENEDMDLSLTQFHIIEIIDKHEKVNNKFLAEELNVSKPAVTKSIKKLLSKELVVELNNESNKREVYYNLTKRGEKLSFIHDDLHKKAVKKYEEVLKVFDEKEMETIIEFLKRSVDELKKEEVDSND</sequence>
<reference evidence="5" key="1">
    <citation type="submission" date="2019-11" db="EMBL/GenBank/DDBJ databases">
        <authorList>
            <person name="Feng L."/>
        </authorList>
    </citation>
    <scope>NUCLEOTIDE SEQUENCE</scope>
    <source>
        <strain evidence="5">SsimulansLFYP27</strain>
    </source>
</reference>
<keyword evidence="1" id="KW-0805">Transcription regulation</keyword>
<dbReference type="InterPro" id="IPR000835">
    <property type="entry name" value="HTH_MarR-typ"/>
</dbReference>
<dbReference type="InterPro" id="IPR023187">
    <property type="entry name" value="Tscrpt_reg_MarR-type_CS"/>
</dbReference>
<dbReference type="InterPro" id="IPR052067">
    <property type="entry name" value="Metal_resp_HTH_trans_reg"/>
</dbReference>
<keyword evidence="2" id="KW-0238">DNA-binding</keyword>
<evidence type="ECO:0000259" key="4">
    <source>
        <dbReference type="PROSITE" id="PS50995"/>
    </source>
</evidence>
<dbReference type="InterPro" id="IPR036390">
    <property type="entry name" value="WH_DNA-bd_sf"/>
</dbReference>
<evidence type="ECO:0000256" key="3">
    <source>
        <dbReference type="ARBA" id="ARBA00023163"/>
    </source>
</evidence>
<dbReference type="PANTHER" id="PTHR35790:SF4">
    <property type="entry name" value="HTH-TYPE TRANSCRIPTIONAL REGULATOR PCHR"/>
    <property type="match status" value="1"/>
</dbReference>
<evidence type="ECO:0000313" key="5">
    <source>
        <dbReference type="EMBL" id="VYU36912.1"/>
    </source>
</evidence>
<dbReference type="Pfam" id="PF01047">
    <property type="entry name" value="MarR"/>
    <property type="match status" value="1"/>
</dbReference>
<evidence type="ECO:0000256" key="2">
    <source>
        <dbReference type="ARBA" id="ARBA00023125"/>
    </source>
</evidence>
<accession>A0A6N3E8B5</accession>
<dbReference type="PROSITE" id="PS01117">
    <property type="entry name" value="HTH_MARR_1"/>
    <property type="match status" value="1"/>
</dbReference>
<dbReference type="GO" id="GO:0003700">
    <property type="term" value="F:DNA-binding transcription factor activity"/>
    <property type="evidence" value="ECO:0007669"/>
    <property type="project" value="InterPro"/>
</dbReference>
<dbReference type="EMBL" id="CACRUO010000049">
    <property type="protein sequence ID" value="VYU36912.1"/>
    <property type="molecule type" value="Genomic_DNA"/>
</dbReference>
<protein>
    <submittedName>
        <fullName evidence="5">Transcriptional repressor AdcR</fullName>
    </submittedName>
</protein>
<dbReference type="Gene3D" id="1.10.10.10">
    <property type="entry name" value="Winged helix-like DNA-binding domain superfamily/Winged helix DNA-binding domain"/>
    <property type="match status" value="1"/>
</dbReference>
<feature type="domain" description="HTH marR-type" evidence="4">
    <location>
        <begin position="4"/>
        <end position="155"/>
    </location>
</feature>
<keyword evidence="3" id="KW-0804">Transcription</keyword>
<dbReference type="AlphaFoldDB" id="A0A6N3E8B5"/>